<evidence type="ECO:0000313" key="4">
    <source>
        <dbReference type="EMBL" id="CAG9836637.1"/>
    </source>
</evidence>
<feature type="compositionally biased region" description="Basic and acidic residues" evidence="3">
    <location>
        <begin position="248"/>
        <end position="273"/>
    </location>
</feature>
<dbReference type="InterPro" id="IPR051112">
    <property type="entry name" value="CWC26_splicing_factor"/>
</dbReference>
<comment type="similarity">
    <text evidence="1">Belongs to the CWC26 family.</text>
</comment>
<gene>
    <name evidence="4" type="ORF">DIABBA_LOCUS9708</name>
</gene>
<feature type="compositionally biased region" description="Basic residues" evidence="3">
    <location>
        <begin position="230"/>
        <end position="242"/>
    </location>
</feature>
<accession>A0A9N9T1K5</accession>
<feature type="compositionally biased region" description="Basic and acidic residues" evidence="3">
    <location>
        <begin position="211"/>
        <end position="229"/>
    </location>
</feature>
<feature type="compositionally biased region" description="Basic residues" evidence="3">
    <location>
        <begin position="188"/>
        <end position="198"/>
    </location>
</feature>
<evidence type="ECO:0000313" key="5">
    <source>
        <dbReference type="Proteomes" id="UP001153709"/>
    </source>
</evidence>
<reference evidence="4" key="1">
    <citation type="submission" date="2022-01" db="EMBL/GenBank/DDBJ databases">
        <authorList>
            <person name="King R."/>
        </authorList>
    </citation>
    <scope>NUCLEOTIDE SEQUENCE</scope>
</reference>
<dbReference type="PANTHER" id="PTHR31809">
    <property type="entry name" value="BUD13 HOMOLOG"/>
    <property type="match status" value="1"/>
</dbReference>
<sequence>MNTINQKEYLKKYLKIGAKTGEKKKKKKSEKTTGTRMKIIDDDADTILSQEIQDDIDAANEDAPQIVAVIDERPHSLIVDEKTKSGLWKPIGQSSNNTEFQNFKIGSIKLNKNRDDSEKNRLLATKNISNFKRNDNLPSTSIYNNLKKDYSPPRRDQDCSPQRKKDIDQSPKRREDHSSRKDQDYSPPRKRKQSHSPVRKKDQDCSLQRKVNKDTDYSPPRRDDKDYSPPRKRNKSHSPRRKNYQDCSPRRKDNKGHEEDYSPPRRNNKDYSPPRKKIKDHSSPRKIDKDYSPVRRDQDHSPLRKKNQDYSPQRKRDKDLSPLRARKKQSRWEKEHSPVSKELNKPETTMSGKKSGLQNAKSLVDDIVRLQREEEKLFQNMSSEISGVNATTVVRKRKQEEIVDPEKEARERELKEKYSVWGKGLKQVQDESERYAEQQKEMNKPLARYADDEDLERYLKEQEREGDPMLAYIRKKKKKIAVEHGIPEKPMYMGDFMPNRYGIRPGYRWDGVDRSNGYEKKWFETQNAKKAMQEEATKWSTEDM</sequence>
<protein>
    <recommendedName>
        <fullName evidence="2">BUD13 homolog</fullName>
    </recommendedName>
</protein>
<keyword evidence="5" id="KW-1185">Reference proteome</keyword>
<dbReference type="InterPro" id="IPR018609">
    <property type="entry name" value="Bud13"/>
</dbReference>
<dbReference type="Pfam" id="PF09736">
    <property type="entry name" value="Bud13"/>
    <property type="match status" value="1"/>
</dbReference>
<dbReference type="GO" id="GO:0070274">
    <property type="term" value="C:RES complex"/>
    <property type="evidence" value="ECO:0007669"/>
    <property type="project" value="TreeGrafter"/>
</dbReference>
<feature type="region of interest" description="Disordered" evidence="3">
    <location>
        <begin position="131"/>
        <end position="358"/>
    </location>
</feature>
<proteinExistence type="inferred from homology"/>
<evidence type="ECO:0000256" key="3">
    <source>
        <dbReference type="SAM" id="MobiDB-lite"/>
    </source>
</evidence>
<dbReference type="Proteomes" id="UP001153709">
    <property type="component" value="Chromosome 6"/>
</dbReference>
<dbReference type="GO" id="GO:0003723">
    <property type="term" value="F:RNA binding"/>
    <property type="evidence" value="ECO:0007669"/>
    <property type="project" value="TreeGrafter"/>
</dbReference>
<feature type="compositionally biased region" description="Basic and acidic residues" evidence="3">
    <location>
        <begin position="280"/>
        <end position="321"/>
    </location>
</feature>
<evidence type="ECO:0000256" key="2">
    <source>
        <dbReference type="ARBA" id="ARBA00014454"/>
    </source>
</evidence>
<feature type="compositionally biased region" description="Basic and acidic residues" evidence="3">
    <location>
        <begin position="330"/>
        <end position="345"/>
    </location>
</feature>
<dbReference type="GO" id="GO:0005684">
    <property type="term" value="C:U2-type spliceosomal complex"/>
    <property type="evidence" value="ECO:0007669"/>
    <property type="project" value="TreeGrafter"/>
</dbReference>
<feature type="compositionally biased region" description="Polar residues" evidence="3">
    <location>
        <begin position="346"/>
        <end position="358"/>
    </location>
</feature>
<evidence type="ECO:0000256" key="1">
    <source>
        <dbReference type="ARBA" id="ARBA00011069"/>
    </source>
</evidence>
<dbReference type="OrthoDB" id="6022at2759"/>
<dbReference type="AlphaFoldDB" id="A0A9N9T1K5"/>
<name>A0A9N9T1K5_DIABA</name>
<dbReference type="PANTHER" id="PTHR31809:SF0">
    <property type="entry name" value="BUD13 HOMOLOG"/>
    <property type="match status" value="1"/>
</dbReference>
<feature type="compositionally biased region" description="Polar residues" evidence="3">
    <location>
        <begin position="131"/>
        <end position="144"/>
    </location>
</feature>
<dbReference type="GO" id="GO:0000398">
    <property type="term" value="P:mRNA splicing, via spliceosome"/>
    <property type="evidence" value="ECO:0007669"/>
    <property type="project" value="TreeGrafter"/>
</dbReference>
<organism evidence="4 5">
    <name type="scientific">Diabrotica balteata</name>
    <name type="common">Banded cucumber beetle</name>
    <dbReference type="NCBI Taxonomy" id="107213"/>
    <lineage>
        <taxon>Eukaryota</taxon>
        <taxon>Metazoa</taxon>
        <taxon>Ecdysozoa</taxon>
        <taxon>Arthropoda</taxon>
        <taxon>Hexapoda</taxon>
        <taxon>Insecta</taxon>
        <taxon>Pterygota</taxon>
        <taxon>Neoptera</taxon>
        <taxon>Endopterygota</taxon>
        <taxon>Coleoptera</taxon>
        <taxon>Polyphaga</taxon>
        <taxon>Cucujiformia</taxon>
        <taxon>Chrysomeloidea</taxon>
        <taxon>Chrysomelidae</taxon>
        <taxon>Galerucinae</taxon>
        <taxon>Diabroticina</taxon>
        <taxon>Diabroticites</taxon>
        <taxon>Diabrotica</taxon>
    </lineage>
</organism>
<dbReference type="EMBL" id="OU898281">
    <property type="protein sequence ID" value="CAG9836637.1"/>
    <property type="molecule type" value="Genomic_DNA"/>
</dbReference>
<feature type="compositionally biased region" description="Basic and acidic residues" evidence="3">
    <location>
        <begin position="146"/>
        <end position="184"/>
    </location>
</feature>